<accession>A0A1U8PDC8</accession>
<reference evidence="4" key="2">
    <citation type="submission" date="2025-08" db="UniProtKB">
        <authorList>
            <consortium name="RefSeq"/>
        </authorList>
    </citation>
    <scope>IDENTIFICATION</scope>
</reference>
<dbReference type="PANTHER" id="PTHR23024">
    <property type="entry name" value="ARYLACETAMIDE DEACETYLASE"/>
    <property type="match status" value="1"/>
</dbReference>
<keyword evidence="3" id="KW-1185">Reference proteome</keyword>
<dbReference type="PaxDb" id="3635-A0A1U8PDC8"/>
<dbReference type="GeneID" id="107957292"/>
<dbReference type="RefSeq" id="XP_016748284.2">
    <property type="nucleotide sequence ID" value="XM_016892795.2"/>
</dbReference>
<evidence type="ECO:0000313" key="3">
    <source>
        <dbReference type="Proteomes" id="UP000818029"/>
    </source>
</evidence>
<dbReference type="InterPro" id="IPR050466">
    <property type="entry name" value="Carboxylest/Gibb_receptor"/>
</dbReference>
<dbReference type="KEGG" id="ghi:107957292"/>
<sequence>MIFIQLIIVVISSYLEFATTIFLHKPHSHSSHSSCLKTMEDQSSTSAPSIDPFKLLKIVQNPDGSLTRQSLFPSVSITDEESTSSNTSQLAFFKDIPLNPQNKTFIRLYRPPTPPPSTNHKLPLLIHFHGGGFILFSATSRPFHDACSLKAVKLPAVVLSLEYRLAPEHRLPAAYDDAVETIMWVRDQAMDVNGCDPWLKEYVDFSKCFLIGSSAGGNMVFHAALRALDIDTSPVKIIGLIMNQPYFSGVERTESEKRFVNDRILPLPANDLMWSLALPEGADRDHEFCNPMAADGFLKEKMGRLTRCLVTGHGGDPLIDKQRELVKVLEARGVDVVAEFAEGGCHGIEIFDPLKAEALLKSIKDFVDTCCRCVNSESAAAKSTL</sequence>
<name>A0A1U8PDC8_GOSHI</name>
<evidence type="ECO:0000259" key="2">
    <source>
        <dbReference type="Pfam" id="PF07859"/>
    </source>
</evidence>
<reference evidence="3" key="1">
    <citation type="journal article" date="2020" name="Nat. Genet.">
        <title>Genomic diversifications of five Gossypium allopolyploid species and their impact on cotton improvement.</title>
        <authorList>
            <person name="Chen Z.J."/>
            <person name="Sreedasyam A."/>
            <person name="Ando A."/>
            <person name="Song Q."/>
            <person name="De Santiago L.M."/>
            <person name="Hulse-Kemp A.M."/>
            <person name="Ding M."/>
            <person name="Ye W."/>
            <person name="Kirkbride R.C."/>
            <person name="Jenkins J."/>
            <person name="Plott C."/>
            <person name="Lovell J."/>
            <person name="Lin Y.M."/>
            <person name="Vaughn R."/>
            <person name="Liu B."/>
            <person name="Simpson S."/>
            <person name="Scheffler B.E."/>
            <person name="Wen L."/>
            <person name="Saski C.A."/>
            <person name="Grover C.E."/>
            <person name="Hu G."/>
            <person name="Conover J.L."/>
            <person name="Carlson J.W."/>
            <person name="Shu S."/>
            <person name="Boston L.B."/>
            <person name="Williams M."/>
            <person name="Peterson D.G."/>
            <person name="McGee K."/>
            <person name="Jones D.C."/>
            <person name="Wendel J.F."/>
            <person name="Stelly D.M."/>
            <person name="Grimwood J."/>
            <person name="Schmutz J."/>
        </authorList>
    </citation>
    <scope>NUCLEOTIDE SEQUENCE [LARGE SCALE GENOMIC DNA]</scope>
    <source>
        <strain evidence="3">cv. TM-1</strain>
    </source>
</reference>
<dbReference type="GO" id="GO:0016787">
    <property type="term" value="F:hydrolase activity"/>
    <property type="evidence" value="ECO:0007669"/>
    <property type="project" value="InterPro"/>
</dbReference>
<dbReference type="STRING" id="3635.A0A1U8PDC8"/>
<protein>
    <submittedName>
        <fullName evidence="4">Probable carboxylesterase 8</fullName>
    </submittedName>
</protein>
<dbReference type="AlphaFoldDB" id="A0A1U8PDC8"/>
<proteinExistence type="inferred from homology"/>
<dbReference type="Proteomes" id="UP000818029">
    <property type="component" value="Chromosome A11"/>
</dbReference>
<feature type="domain" description="Alpha/beta hydrolase fold-3" evidence="2">
    <location>
        <begin position="125"/>
        <end position="348"/>
    </location>
</feature>
<organism evidence="3 4">
    <name type="scientific">Gossypium hirsutum</name>
    <name type="common">Upland cotton</name>
    <name type="synonym">Gossypium mexicanum</name>
    <dbReference type="NCBI Taxonomy" id="3635"/>
    <lineage>
        <taxon>Eukaryota</taxon>
        <taxon>Viridiplantae</taxon>
        <taxon>Streptophyta</taxon>
        <taxon>Embryophyta</taxon>
        <taxon>Tracheophyta</taxon>
        <taxon>Spermatophyta</taxon>
        <taxon>Magnoliopsida</taxon>
        <taxon>eudicotyledons</taxon>
        <taxon>Gunneridae</taxon>
        <taxon>Pentapetalae</taxon>
        <taxon>rosids</taxon>
        <taxon>malvids</taxon>
        <taxon>Malvales</taxon>
        <taxon>Malvaceae</taxon>
        <taxon>Malvoideae</taxon>
        <taxon>Gossypium</taxon>
    </lineage>
</organism>
<dbReference type="Pfam" id="PF07859">
    <property type="entry name" value="Abhydrolase_3"/>
    <property type="match status" value="1"/>
</dbReference>
<dbReference type="Gene3D" id="3.40.50.1820">
    <property type="entry name" value="alpha/beta hydrolase"/>
    <property type="match status" value="1"/>
</dbReference>
<dbReference type="OMA" id="FFHESCN"/>
<dbReference type="InterPro" id="IPR013094">
    <property type="entry name" value="AB_hydrolase_3"/>
</dbReference>
<dbReference type="InterPro" id="IPR029058">
    <property type="entry name" value="AB_hydrolase_fold"/>
</dbReference>
<dbReference type="SUPFAM" id="SSF53474">
    <property type="entry name" value="alpha/beta-Hydrolases"/>
    <property type="match status" value="1"/>
</dbReference>
<comment type="similarity">
    <text evidence="1">Belongs to the 'GDXG' lipolytic enzyme family.</text>
</comment>
<evidence type="ECO:0000313" key="4">
    <source>
        <dbReference type="RefSeq" id="XP_016748284.2"/>
    </source>
</evidence>
<dbReference type="PANTHER" id="PTHR23024:SF113">
    <property type="entry name" value="CARBOXYLESTERASE 8-RELATED"/>
    <property type="match status" value="1"/>
</dbReference>
<evidence type="ECO:0000256" key="1">
    <source>
        <dbReference type="ARBA" id="ARBA00010515"/>
    </source>
</evidence>
<dbReference type="SMR" id="A0A1U8PDC8"/>
<gene>
    <name evidence="4" type="primary">LOC107957292</name>
</gene>